<reference evidence="6 7" key="1">
    <citation type="submission" date="2016-10" db="EMBL/GenBank/DDBJ databases">
        <authorList>
            <person name="de Groot N.N."/>
        </authorList>
    </citation>
    <scope>NUCLEOTIDE SEQUENCE [LARGE SCALE GENOMIC DNA]</scope>
    <source>
        <strain evidence="6 7">DSM 44468</strain>
    </source>
</reference>
<dbReference type="EMBL" id="FORP01000001">
    <property type="protein sequence ID" value="SFI63667.1"/>
    <property type="molecule type" value="Genomic_DNA"/>
</dbReference>
<dbReference type="STRING" id="115433.SAMN05421835_101275"/>
<accession>A0A1I3JTS7</accession>
<organism evidence="6 7">
    <name type="scientific">Amycolatopsis sacchari</name>
    <dbReference type="NCBI Taxonomy" id="115433"/>
    <lineage>
        <taxon>Bacteria</taxon>
        <taxon>Bacillati</taxon>
        <taxon>Actinomycetota</taxon>
        <taxon>Actinomycetes</taxon>
        <taxon>Pseudonocardiales</taxon>
        <taxon>Pseudonocardiaceae</taxon>
        <taxon>Amycolatopsis</taxon>
    </lineage>
</organism>
<dbReference type="Gene3D" id="1.10.357.10">
    <property type="entry name" value="Tetracycline Repressor, domain 2"/>
    <property type="match status" value="1"/>
</dbReference>
<dbReference type="GO" id="GO:0003677">
    <property type="term" value="F:DNA binding"/>
    <property type="evidence" value="ECO:0007669"/>
    <property type="project" value="UniProtKB-KW"/>
</dbReference>
<evidence type="ECO:0000256" key="1">
    <source>
        <dbReference type="ARBA" id="ARBA00023015"/>
    </source>
</evidence>
<evidence type="ECO:0000313" key="6">
    <source>
        <dbReference type="EMBL" id="SFI63667.1"/>
    </source>
</evidence>
<sequence length="195" mass="20942">MKTYSPRERMVFSAAQLIRTQGVSGTGMREVVARAEAPRGSLQHYFPGGKEQLVDEAIAWTGTYVAKKVRQYADRLVEKTPARLYEALVAQWRDEFTLAGFATGCPLVAATADTVAASERLRAAVSKAFRNWHGPLAEELTAMGVPAGRAASLALVMISALEGAIVLARAHQDVAPLDTVVKELGPLLDGAVEHV</sequence>
<evidence type="ECO:0000313" key="7">
    <source>
        <dbReference type="Proteomes" id="UP000199025"/>
    </source>
</evidence>
<gene>
    <name evidence="6" type="ORF">SAMN05421835_101275</name>
</gene>
<dbReference type="InterPro" id="IPR009057">
    <property type="entry name" value="Homeodomain-like_sf"/>
</dbReference>
<dbReference type="SUPFAM" id="SSF48498">
    <property type="entry name" value="Tetracyclin repressor-like, C-terminal domain"/>
    <property type="match status" value="1"/>
</dbReference>
<proteinExistence type="predicted"/>
<dbReference type="SUPFAM" id="SSF46689">
    <property type="entry name" value="Homeodomain-like"/>
    <property type="match status" value="1"/>
</dbReference>
<feature type="domain" description="Transcriptional regulator LmrA/YxaF-like C-terminal" evidence="5">
    <location>
        <begin position="81"/>
        <end position="182"/>
    </location>
</feature>
<dbReference type="Pfam" id="PF21993">
    <property type="entry name" value="TetR_C_13_2"/>
    <property type="match status" value="1"/>
</dbReference>
<feature type="domain" description="HTH tetR-type" evidence="4">
    <location>
        <begin position="14"/>
        <end position="57"/>
    </location>
</feature>
<evidence type="ECO:0000259" key="4">
    <source>
        <dbReference type="Pfam" id="PF00440"/>
    </source>
</evidence>
<dbReference type="Pfam" id="PF00440">
    <property type="entry name" value="TetR_N"/>
    <property type="match status" value="1"/>
</dbReference>
<dbReference type="PANTHER" id="PTHR47506:SF3">
    <property type="entry name" value="HTH-TYPE TRANSCRIPTIONAL REGULATOR LMRA"/>
    <property type="match status" value="1"/>
</dbReference>
<name>A0A1I3JTS7_9PSEU</name>
<protein>
    <submittedName>
        <fullName evidence="6">DNA-binding transcriptional regulator, AcrR family</fullName>
    </submittedName>
</protein>
<evidence type="ECO:0000256" key="2">
    <source>
        <dbReference type="ARBA" id="ARBA00023125"/>
    </source>
</evidence>
<dbReference type="PANTHER" id="PTHR47506">
    <property type="entry name" value="TRANSCRIPTIONAL REGULATORY PROTEIN"/>
    <property type="match status" value="1"/>
</dbReference>
<dbReference type="RefSeq" id="WP_091503711.1">
    <property type="nucleotide sequence ID" value="NZ_FORP01000001.1"/>
</dbReference>
<keyword evidence="2 6" id="KW-0238">DNA-binding</keyword>
<dbReference type="Proteomes" id="UP000199025">
    <property type="component" value="Unassembled WGS sequence"/>
</dbReference>
<dbReference type="AlphaFoldDB" id="A0A1I3JTS7"/>
<keyword evidence="7" id="KW-1185">Reference proteome</keyword>
<evidence type="ECO:0000259" key="5">
    <source>
        <dbReference type="Pfam" id="PF21993"/>
    </source>
</evidence>
<dbReference type="InterPro" id="IPR036271">
    <property type="entry name" value="Tet_transcr_reg_TetR-rel_C_sf"/>
</dbReference>
<dbReference type="InterPro" id="IPR054156">
    <property type="entry name" value="YxaF_TetR_C"/>
</dbReference>
<keyword evidence="1" id="KW-0805">Transcription regulation</keyword>
<keyword evidence="3" id="KW-0804">Transcription</keyword>
<dbReference type="InterPro" id="IPR001647">
    <property type="entry name" value="HTH_TetR"/>
</dbReference>
<evidence type="ECO:0000256" key="3">
    <source>
        <dbReference type="ARBA" id="ARBA00023163"/>
    </source>
</evidence>